<evidence type="ECO:0000259" key="3">
    <source>
        <dbReference type="PROSITE" id="PS51371"/>
    </source>
</evidence>
<keyword evidence="1 2" id="KW-0129">CBS domain</keyword>
<evidence type="ECO:0000256" key="2">
    <source>
        <dbReference type="PROSITE-ProRule" id="PRU00703"/>
    </source>
</evidence>
<dbReference type="InterPro" id="IPR046342">
    <property type="entry name" value="CBS_dom_sf"/>
</dbReference>
<evidence type="ECO:0000313" key="4">
    <source>
        <dbReference type="EMBL" id="PMP63078.1"/>
    </source>
</evidence>
<name>A0A2N7PJP2_9BACT</name>
<feature type="domain" description="CBS" evidence="3">
    <location>
        <begin position="78"/>
        <end position="134"/>
    </location>
</feature>
<evidence type="ECO:0000256" key="1">
    <source>
        <dbReference type="ARBA" id="ARBA00023122"/>
    </source>
</evidence>
<proteinExistence type="predicted"/>
<dbReference type="EMBL" id="PNIE01000046">
    <property type="protein sequence ID" value="PMP63078.1"/>
    <property type="molecule type" value="Genomic_DNA"/>
</dbReference>
<organism evidence="4 5">
    <name type="scientific">Caldimicrobium thiodismutans</name>
    <dbReference type="NCBI Taxonomy" id="1653476"/>
    <lineage>
        <taxon>Bacteria</taxon>
        <taxon>Pseudomonadati</taxon>
        <taxon>Thermodesulfobacteriota</taxon>
        <taxon>Thermodesulfobacteria</taxon>
        <taxon>Thermodesulfobacteriales</taxon>
        <taxon>Thermodesulfobacteriaceae</taxon>
        <taxon>Caldimicrobium</taxon>
    </lineage>
</organism>
<dbReference type="Proteomes" id="UP000235731">
    <property type="component" value="Unassembled WGS sequence"/>
</dbReference>
<dbReference type="AlphaFoldDB" id="A0A2N7PJP2"/>
<dbReference type="InterPro" id="IPR000644">
    <property type="entry name" value="CBS_dom"/>
</dbReference>
<evidence type="ECO:0000313" key="5">
    <source>
        <dbReference type="Proteomes" id="UP000235731"/>
    </source>
</evidence>
<dbReference type="InterPro" id="IPR051257">
    <property type="entry name" value="Diverse_CBS-Domain"/>
</dbReference>
<dbReference type="PANTHER" id="PTHR43080:SF2">
    <property type="entry name" value="CBS DOMAIN-CONTAINING PROTEIN"/>
    <property type="match status" value="1"/>
</dbReference>
<dbReference type="PROSITE" id="PS51371">
    <property type="entry name" value="CBS"/>
    <property type="match status" value="2"/>
</dbReference>
<dbReference type="Pfam" id="PF00571">
    <property type="entry name" value="CBS"/>
    <property type="match status" value="2"/>
</dbReference>
<gene>
    <name evidence="4" type="ORF">C0197_03455</name>
</gene>
<dbReference type="Gene3D" id="3.10.580.10">
    <property type="entry name" value="CBS-domain"/>
    <property type="match status" value="1"/>
</dbReference>
<dbReference type="PANTHER" id="PTHR43080">
    <property type="entry name" value="CBS DOMAIN-CONTAINING PROTEIN CBSX3, MITOCHONDRIAL"/>
    <property type="match status" value="1"/>
</dbReference>
<dbReference type="SUPFAM" id="SSF54631">
    <property type="entry name" value="CBS-domain pair"/>
    <property type="match status" value="1"/>
</dbReference>
<feature type="domain" description="CBS" evidence="3">
    <location>
        <begin position="12"/>
        <end position="69"/>
    </location>
</feature>
<accession>A0A2N7PJP2</accession>
<sequence length="134" mass="14535">MGIEEKKVSEVMNRTLFTVSEETSVSEIIDTMLNNRISAVIVVAGNGEFLGIVSKTDLISALKKYGSDILNKKAEDLLCPKPYTIEGEATIKEAAQRMLAYGVHRLLVINPTGLGKYIPVGIITATDIIRALAL</sequence>
<reference evidence="4 5" key="1">
    <citation type="submission" date="2018-01" db="EMBL/GenBank/DDBJ databases">
        <title>Metagenomic assembled genomes from two thermal pools in the Uzon Caldera, Kamchatka, Russia.</title>
        <authorList>
            <person name="Wilkins L."/>
            <person name="Ettinger C."/>
        </authorList>
    </citation>
    <scope>NUCLEOTIDE SEQUENCE [LARGE SCALE GENOMIC DNA]</scope>
    <source>
        <strain evidence="4">ZAV-15</strain>
    </source>
</reference>
<comment type="caution">
    <text evidence="4">The sequence shown here is derived from an EMBL/GenBank/DDBJ whole genome shotgun (WGS) entry which is preliminary data.</text>
</comment>
<dbReference type="SMART" id="SM00116">
    <property type="entry name" value="CBS"/>
    <property type="match status" value="2"/>
</dbReference>
<protein>
    <recommendedName>
        <fullName evidence="3">CBS domain-containing protein</fullName>
    </recommendedName>
</protein>